<comment type="similarity">
    <text evidence="1">Belongs to the small GTPase superfamily. Rho family.</text>
</comment>
<dbReference type="SUPFAM" id="SSF52540">
    <property type="entry name" value="P-loop containing nucleoside triphosphate hydrolases"/>
    <property type="match status" value="1"/>
</dbReference>
<dbReference type="PANTHER" id="PTHR24072">
    <property type="entry name" value="RHO FAMILY GTPASE"/>
    <property type="match status" value="1"/>
</dbReference>
<dbReference type="SMART" id="SM00173">
    <property type="entry name" value="RAS"/>
    <property type="match status" value="1"/>
</dbReference>
<dbReference type="FunFam" id="3.40.50.300:FF:001179">
    <property type="entry name" value="Rho family GTPase"/>
    <property type="match status" value="1"/>
</dbReference>
<evidence type="ECO:0000313" key="4">
    <source>
        <dbReference type="EMBL" id="NDV37282.1"/>
    </source>
</evidence>
<keyword evidence="2" id="KW-0547">Nucleotide-binding</keyword>
<accession>A0A6B2LJK6</accession>
<name>A0A6B2LJK6_9EUKA</name>
<dbReference type="Gene3D" id="3.40.50.300">
    <property type="entry name" value="P-loop containing nucleotide triphosphate hydrolases"/>
    <property type="match status" value="1"/>
</dbReference>
<sequence length="188" mass="20890">MVAIGDGAVGKTCMLISYAQQKFPEDYVPTIFDNYVVSVNVGNQTVDLSLKDTAGQEDLARVRKLSYHGAHIFLVCFSIANPTSYENIDKWTDDIRDFDPSIPFVLVGLQSDLRNDPTVIEKLKQKGRAPISMEQGLLLQKKVKAAAYVECSALTRDNLNRVFSEAVSVILARKTPTQQTQQKCCCLL</sequence>
<dbReference type="PROSITE" id="PS51421">
    <property type="entry name" value="RAS"/>
    <property type="match status" value="1"/>
</dbReference>
<dbReference type="GO" id="GO:0005525">
    <property type="term" value="F:GTP binding"/>
    <property type="evidence" value="ECO:0007669"/>
    <property type="project" value="UniProtKB-KW"/>
</dbReference>
<dbReference type="PRINTS" id="PR00449">
    <property type="entry name" value="RASTRNSFRMNG"/>
</dbReference>
<protein>
    <submittedName>
        <fullName evidence="4">Uncharacterized protein</fullName>
    </submittedName>
</protein>
<dbReference type="SMART" id="SM00175">
    <property type="entry name" value="RAB"/>
    <property type="match status" value="1"/>
</dbReference>
<dbReference type="SMART" id="SM00174">
    <property type="entry name" value="RHO"/>
    <property type="match status" value="1"/>
</dbReference>
<dbReference type="NCBIfam" id="TIGR00231">
    <property type="entry name" value="small_GTP"/>
    <property type="match status" value="1"/>
</dbReference>
<dbReference type="PROSITE" id="PS51419">
    <property type="entry name" value="RAB"/>
    <property type="match status" value="1"/>
</dbReference>
<evidence type="ECO:0000256" key="1">
    <source>
        <dbReference type="ARBA" id="ARBA00010142"/>
    </source>
</evidence>
<dbReference type="InterPro" id="IPR003578">
    <property type="entry name" value="Small_GTPase_Rho"/>
</dbReference>
<dbReference type="Pfam" id="PF00071">
    <property type="entry name" value="Ras"/>
    <property type="match status" value="1"/>
</dbReference>
<reference evidence="4" key="1">
    <citation type="journal article" date="2020" name="J. Eukaryot. Microbiol.">
        <title>De novo Sequencing, Assembly and Annotation of the Transcriptome for the Free-Living Testate Amoeba Arcella intermedia.</title>
        <authorList>
            <person name="Ribeiro G.M."/>
            <person name="Porfirio-Sousa A.L."/>
            <person name="Maurer-Alcala X.X."/>
            <person name="Katz L.A."/>
            <person name="Lahr D.J.G."/>
        </authorList>
    </citation>
    <scope>NUCLEOTIDE SEQUENCE</scope>
</reference>
<dbReference type="PROSITE" id="PS51420">
    <property type="entry name" value="RHO"/>
    <property type="match status" value="1"/>
</dbReference>
<dbReference type="InterPro" id="IPR001806">
    <property type="entry name" value="Small_GTPase"/>
</dbReference>
<dbReference type="InterPro" id="IPR005225">
    <property type="entry name" value="Small_GTP-bd"/>
</dbReference>
<organism evidence="4">
    <name type="scientific">Arcella intermedia</name>
    <dbReference type="NCBI Taxonomy" id="1963864"/>
    <lineage>
        <taxon>Eukaryota</taxon>
        <taxon>Amoebozoa</taxon>
        <taxon>Tubulinea</taxon>
        <taxon>Elardia</taxon>
        <taxon>Arcellinida</taxon>
        <taxon>Sphaerothecina</taxon>
        <taxon>Arcellidae</taxon>
        <taxon>Arcella</taxon>
    </lineage>
</organism>
<dbReference type="EMBL" id="GIBP01008313">
    <property type="protein sequence ID" value="NDV37282.1"/>
    <property type="molecule type" value="Transcribed_RNA"/>
</dbReference>
<keyword evidence="3" id="KW-0342">GTP-binding</keyword>
<evidence type="ECO:0000256" key="2">
    <source>
        <dbReference type="ARBA" id="ARBA00022741"/>
    </source>
</evidence>
<evidence type="ECO:0000256" key="3">
    <source>
        <dbReference type="ARBA" id="ARBA00023134"/>
    </source>
</evidence>
<dbReference type="GO" id="GO:0007264">
    <property type="term" value="P:small GTPase-mediated signal transduction"/>
    <property type="evidence" value="ECO:0007669"/>
    <property type="project" value="InterPro"/>
</dbReference>
<dbReference type="AlphaFoldDB" id="A0A6B2LJK6"/>
<dbReference type="InterPro" id="IPR027417">
    <property type="entry name" value="P-loop_NTPase"/>
</dbReference>
<dbReference type="CDD" id="cd00157">
    <property type="entry name" value="Rho"/>
    <property type="match status" value="1"/>
</dbReference>
<proteinExistence type="inferred from homology"/>
<dbReference type="GO" id="GO:0003924">
    <property type="term" value="F:GTPase activity"/>
    <property type="evidence" value="ECO:0007669"/>
    <property type="project" value="InterPro"/>
</dbReference>